<gene>
    <name evidence="1" type="ORF">Tci_057342</name>
</gene>
<dbReference type="EMBL" id="BKCJ010009093">
    <property type="protein sequence ID" value="GEU85364.1"/>
    <property type="molecule type" value="Genomic_DNA"/>
</dbReference>
<comment type="caution">
    <text evidence="1">The sequence shown here is derived from an EMBL/GenBank/DDBJ whole genome shotgun (WGS) entry which is preliminary data.</text>
</comment>
<dbReference type="AlphaFoldDB" id="A0A6L2NLG8"/>
<sequence length="262" mass="29810">MVLPEDHLAKFHKMVDAKETWEAIKSRFSVNDESKKMQKYLLKQQFEGFSVSALEGLHKRHDRFQTLLSQLKIHGAGVSHEDANQKFLRSLPYSWSQVALIIRTKPGLDTLIFDGLYNNLKVFERDVKGTTASSSSNTKNMAFVSVDNTSSTNDVSIAYSISSPSVSKSQKEGSASYTDEVIHSFFANQSSAPQLDCDDLEQIDDDDLEEMDFKWQVVMISMRIKKFHKKTGKKLQFDTRDTVGFDKTKVECFNYQKIGAFC</sequence>
<name>A0A6L2NLG8_TANCI</name>
<proteinExistence type="predicted"/>
<accession>A0A6L2NLG8</accession>
<protein>
    <submittedName>
        <fullName evidence="1">Uncharacterized protein</fullName>
    </submittedName>
</protein>
<evidence type="ECO:0000313" key="1">
    <source>
        <dbReference type="EMBL" id="GEU85364.1"/>
    </source>
</evidence>
<dbReference type="Pfam" id="PF14223">
    <property type="entry name" value="Retrotran_gag_2"/>
    <property type="match status" value="1"/>
</dbReference>
<organism evidence="1">
    <name type="scientific">Tanacetum cinerariifolium</name>
    <name type="common">Dalmatian daisy</name>
    <name type="synonym">Chrysanthemum cinerariifolium</name>
    <dbReference type="NCBI Taxonomy" id="118510"/>
    <lineage>
        <taxon>Eukaryota</taxon>
        <taxon>Viridiplantae</taxon>
        <taxon>Streptophyta</taxon>
        <taxon>Embryophyta</taxon>
        <taxon>Tracheophyta</taxon>
        <taxon>Spermatophyta</taxon>
        <taxon>Magnoliopsida</taxon>
        <taxon>eudicotyledons</taxon>
        <taxon>Gunneridae</taxon>
        <taxon>Pentapetalae</taxon>
        <taxon>asterids</taxon>
        <taxon>campanulids</taxon>
        <taxon>Asterales</taxon>
        <taxon>Asteraceae</taxon>
        <taxon>Asteroideae</taxon>
        <taxon>Anthemideae</taxon>
        <taxon>Anthemidinae</taxon>
        <taxon>Tanacetum</taxon>
    </lineage>
</organism>
<reference evidence="1" key="1">
    <citation type="journal article" date="2019" name="Sci. Rep.">
        <title>Draft genome of Tanacetum cinerariifolium, the natural source of mosquito coil.</title>
        <authorList>
            <person name="Yamashiro T."/>
            <person name="Shiraishi A."/>
            <person name="Satake H."/>
            <person name="Nakayama K."/>
        </authorList>
    </citation>
    <scope>NUCLEOTIDE SEQUENCE</scope>
</reference>